<dbReference type="AlphaFoldDB" id="F2UAH0"/>
<dbReference type="SMART" id="SM00177">
    <property type="entry name" value="ARF"/>
    <property type="match status" value="1"/>
</dbReference>
<feature type="binding site" evidence="4">
    <location>
        <position position="45"/>
    </location>
    <ligand>
        <name>Mg(2+)</name>
        <dbReference type="ChEBI" id="CHEBI:18420"/>
    </ligand>
</feature>
<dbReference type="eggNOG" id="KOG0070">
    <property type="taxonomic scope" value="Eukaryota"/>
</dbReference>
<dbReference type="InParanoid" id="F2UAH0"/>
<keyword evidence="6" id="KW-1185">Reference proteome</keyword>
<dbReference type="GO" id="GO:0003924">
    <property type="term" value="F:GTPase activity"/>
    <property type="evidence" value="ECO:0007669"/>
    <property type="project" value="InterPro"/>
</dbReference>
<dbReference type="EMBL" id="GL832966">
    <property type="protein sequence ID" value="EGD73386.1"/>
    <property type="molecule type" value="Genomic_DNA"/>
</dbReference>
<dbReference type="OrthoDB" id="2412813at2759"/>
<organism evidence="6">
    <name type="scientific">Salpingoeca rosetta (strain ATCC 50818 / BSB-021)</name>
    <dbReference type="NCBI Taxonomy" id="946362"/>
    <lineage>
        <taxon>Eukaryota</taxon>
        <taxon>Choanoflagellata</taxon>
        <taxon>Craspedida</taxon>
        <taxon>Salpingoecidae</taxon>
        <taxon>Salpingoeca</taxon>
    </lineage>
</organism>
<feature type="binding site" evidence="3">
    <location>
        <begin position="21"/>
        <end position="28"/>
    </location>
    <ligand>
        <name>GTP</name>
        <dbReference type="ChEBI" id="CHEBI:37565"/>
    </ligand>
</feature>
<dbReference type="GeneID" id="16074243"/>
<dbReference type="STRING" id="946362.F2UAH0"/>
<feature type="binding site" evidence="4">
    <location>
        <position position="28"/>
    </location>
    <ligand>
        <name>Mg(2+)</name>
        <dbReference type="ChEBI" id="CHEBI:18420"/>
    </ligand>
</feature>
<dbReference type="Proteomes" id="UP000007799">
    <property type="component" value="Unassembled WGS sequence"/>
</dbReference>
<name>F2UAH0_SALR5</name>
<evidence type="ECO:0000313" key="5">
    <source>
        <dbReference type="EMBL" id="EGD73386.1"/>
    </source>
</evidence>
<dbReference type="Pfam" id="PF00025">
    <property type="entry name" value="Arf"/>
    <property type="match status" value="1"/>
</dbReference>
<protein>
    <submittedName>
        <fullName evidence="5">ADP-ribosylation factor 1</fullName>
    </submittedName>
</protein>
<proteinExistence type="predicted"/>
<dbReference type="GO" id="GO:0046872">
    <property type="term" value="F:metal ion binding"/>
    <property type="evidence" value="ECO:0007669"/>
    <property type="project" value="UniProtKB-KW"/>
</dbReference>
<dbReference type="InterPro" id="IPR006689">
    <property type="entry name" value="Small_GTPase_ARF/SAR"/>
</dbReference>
<keyword evidence="4" id="KW-0479">Metal-binding</keyword>
<reference evidence="5" key="1">
    <citation type="submission" date="2009-08" db="EMBL/GenBank/DDBJ databases">
        <title>Annotation of Salpingoeca rosetta.</title>
        <authorList>
            <consortium name="The Broad Institute Genome Sequencing Platform"/>
            <person name="Russ C."/>
            <person name="Cuomo C."/>
            <person name="Burger G."/>
            <person name="Gray M.W."/>
            <person name="Holland P.W.H."/>
            <person name="King N."/>
            <person name="Lang F.B.F."/>
            <person name="Roger A.J."/>
            <person name="Ruiz-Trillo I."/>
            <person name="Young S.K."/>
            <person name="Zeng Q."/>
            <person name="Gargeya S."/>
            <person name="Alvarado L."/>
            <person name="Berlin A."/>
            <person name="Chapman S.B."/>
            <person name="Chen Z."/>
            <person name="Freedman E."/>
            <person name="Gellesch M."/>
            <person name="Goldberg J."/>
            <person name="Griggs A."/>
            <person name="Gujja S."/>
            <person name="Heilman E."/>
            <person name="Heiman D."/>
            <person name="Howarth C."/>
            <person name="Mehta T."/>
            <person name="Neiman D."/>
            <person name="Pearson M."/>
            <person name="Roberts A."/>
            <person name="Saif S."/>
            <person name="Shea T."/>
            <person name="Shenoy N."/>
            <person name="Sisk P."/>
            <person name="Stolte C."/>
            <person name="Sykes S."/>
            <person name="White J."/>
            <person name="Yandava C."/>
            <person name="Haas B."/>
            <person name="Nusbaum C."/>
            <person name="Birren B."/>
        </authorList>
    </citation>
    <scope>NUCLEOTIDE SEQUENCE [LARGE SCALE GENOMIC DNA]</scope>
    <source>
        <strain evidence="5">ATCC 50818</strain>
    </source>
</reference>
<evidence type="ECO:0000256" key="1">
    <source>
        <dbReference type="ARBA" id="ARBA00022741"/>
    </source>
</evidence>
<dbReference type="SUPFAM" id="SSF52540">
    <property type="entry name" value="P-loop containing nucleoside triphosphate hydrolases"/>
    <property type="match status" value="1"/>
</dbReference>
<sequence length="138" mass="15047">MGGIAAKLGYTQPEVKVVMLGLDAAGKTSLLYRMKLNENVTPIPTIGFNVESIPNDTVELTLWDVGLRSAARKMAHLYIATTDALVFVVDATDRERLDEAVEMLVDETIMPSTATTQDSMKRALDWITSTVTTTRGKG</sequence>
<evidence type="ECO:0000256" key="3">
    <source>
        <dbReference type="PIRSR" id="PIRSR606689-1"/>
    </source>
</evidence>
<dbReference type="Gene3D" id="3.40.50.300">
    <property type="entry name" value="P-loop containing nucleotide triphosphate hydrolases"/>
    <property type="match status" value="1"/>
</dbReference>
<dbReference type="InterPro" id="IPR024156">
    <property type="entry name" value="Small_GTPase_ARF"/>
</dbReference>
<dbReference type="InterPro" id="IPR027417">
    <property type="entry name" value="P-loop_NTPase"/>
</dbReference>
<evidence type="ECO:0000256" key="4">
    <source>
        <dbReference type="PIRSR" id="PIRSR606689-2"/>
    </source>
</evidence>
<evidence type="ECO:0000256" key="2">
    <source>
        <dbReference type="ARBA" id="ARBA00023134"/>
    </source>
</evidence>
<keyword evidence="2 3" id="KW-0342">GTP-binding</keyword>
<dbReference type="KEGG" id="sre:PTSG_05081"/>
<dbReference type="PROSITE" id="PS51417">
    <property type="entry name" value="ARF"/>
    <property type="match status" value="1"/>
</dbReference>
<keyword evidence="1 3" id="KW-0547">Nucleotide-binding</keyword>
<dbReference type="GO" id="GO:0005525">
    <property type="term" value="F:GTP binding"/>
    <property type="evidence" value="ECO:0007669"/>
    <property type="project" value="UniProtKB-KW"/>
</dbReference>
<dbReference type="RefSeq" id="XP_004993668.1">
    <property type="nucleotide sequence ID" value="XM_004993611.1"/>
</dbReference>
<dbReference type="PRINTS" id="PR00328">
    <property type="entry name" value="SAR1GTPBP"/>
</dbReference>
<gene>
    <name evidence="5" type="ORF">PTSG_05081</name>
</gene>
<evidence type="ECO:0000313" key="6">
    <source>
        <dbReference type="Proteomes" id="UP000007799"/>
    </source>
</evidence>
<keyword evidence="4" id="KW-0460">Magnesium</keyword>
<accession>F2UAH0</accession>
<dbReference type="PANTHER" id="PTHR11711">
    <property type="entry name" value="ADP RIBOSYLATION FACTOR-RELATED"/>
    <property type="match status" value="1"/>
</dbReference>